<sequence length="317" mass="34745">MLRYELTEADLGGIRFGISPLGETGLSLRAMRDPSRYPLQLPWLARTEAARERVDRELLMALVDERLWTPDFLNPRPLSPLTRFEDELDTLARIGPRELRDQLVAVHGAVPPALAGPHARAVGRLVGALREYWELCIAPYWARMRAVLEADIVHRGRVIANSGLAAMLDGLAPGVTFDGRVISVSLRSPVERTGGGRGLTLVPTMFTRRVSAPVGADEAPVLMYPARGQGVLWERERVPDEASVAALLGRVRARLLVALAEPASSTELGIRFGVTTSAVNQHLRVLRDGGLVTSTRYGRSVLYLRSELGDALLGVRR</sequence>
<name>A0A7J5ULB4_9MICO</name>
<dbReference type="EMBL" id="WHJE01000097">
    <property type="protein sequence ID" value="KAE8763070.1"/>
    <property type="molecule type" value="Genomic_DNA"/>
</dbReference>
<dbReference type="InterPro" id="IPR036390">
    <property type="entry name" value="WH_DNA-bd_sf"/>
</dbReference>
<gene>
    <name evidence="5" type="ORF">GB883_16115</name>
</gene>
<evidence type="ECO:0000259" key="4">
    <source>
        <dbReference type="PROSITE" id="PS50987"/>
    </source>
</evidence>
<keyword evidence="2" id="KW-0238">DNA-binding</keyword>
<dbReference type="RefSeq" id="WP_152202233.1">
    <property type="nucleotide sequence ID" value="NZ_VUKF01000012.1"/>
</dbReference>
<dbReference type="AlphaFoldDB" id="A0A7J5ULB4"/>
<dbReference type="GO" id="GO:0003677">
    <property type="term" value="F:DNA binding"/>
    <property type="evidence" value="ECO:0007669"/>
    <property type="project" value="UniProtKB-KW"/>
</dbReference>
<accession>A0A7J5ULB4</accession>
<proteinExistence type="predicted"/>
<feature type="domain" description="HTH arsR-type" evidence="4">
    <location>
        <begin position="232"/>
        <end position="317"/>
    </location>
</feature>
<dbReference type="CDD" id="cd00090">
    <property type="entry name" value="HTH_ARSR"/>
    <property type="match status" value="1"/>
</dbReference>
<dbReference type="OrthoDB" id="3460651at2"/>
<keyword evidence="3" id="KW-0804">Transcription</keyword>
<organism evidence="5 6">
    <name type="scientific">Georgenia thermotolerans</name>
    <dbReference type="NCBI Taxonomy" id="527326"/>
    <lineage>
        <taxon>Bacteria</taxon>
        <taxon>Bacillati</taxon>
        <taxon>Actinomycetota</taxon>
        <taxon>Actinomycetes</taxon>
        <taxon>Micrococcales</taxon>
        <taxon>Bogoriellaceae</taxon>
        <taxon>Georgenia</taxon>
    </lineage>
</organism>
<dbReference type="Proteomes" id="UP000451860">
    <property type="component" value="Unassembled WGS sequence"/>
</dbReference>
<protein>
    <submittedName>
        <fullName evidence="5">Helix-turn-helix domain-containing protein</fullName>
    </submittedName>
</protein>
<evidence type="ECO:0000256" key="3">
    <source>
        <dbReference type="ARBA" id="ARBA00023163"/>
    </source>
</evidence>
<evidence type="ECO:0000313" key="5">
    <source>
        <dbReference type="EMBL" id="KAE8763070.1"/>
    </source>
</evidence>
<dbReference type="PANTHER" id="PTHR43132:SF6">
    <property type="entry name" value="HTH-TYPE TRANSCRIPTIONAL REPRESSOR CZRA"/>
    <property type="match status" value="1"/>
</dbReference>
<dbReference type="InterPro" id="IPR036388">
    <property type="entry name" value="WH-like_DNA-bd_sf"/>
</dbReference>
<reference evidence="5 6" key="1">
    <citation type="submission" date="2019-10" db="EMBL/GenBank/DDBJ databases">
        <title>Georgenia wutianyii sp. nov. and Georgenia yuyongxinii sp. nov. isolated from plateau pika (Ochotona curzoniae) in the Qinghai-Tibet plateau of China.</title>
        <authorList>
            <person name="Tian Z."/>
        </authorList>
    </citation>
    <scope>NUCLEOTIDE SEQUENCE [LARGE SCALE GENOMIC DNA]</scope>
    <source>
        <strain evidence="5 6">DSM 21501</strain>
    </source>
</reference>
<dbReference type="InterPro" id="IPR051011">
    <property type="entry name" value="Metal_resp_trans_reg"/>
</dbReference>
<dbReference type="Gene3D" id="1.10.10.10">
    <property type="entry name" value="Winged helix-like DNA-binding domain superfamily/Winged helix DNA-binding domain"/>
    <property type="match status" value="1"/>
</dbReference>
<evidence type="ECO:0000256" key="2">
    <source>
        <dbReference type="ARBA" id="ARBA00023125"/>
    </source>
</evidence>
<dbReference type="Pfam" id="PF12840">
    <property type="entry name" value="HTH_20"/>
    <property type="match status" value="1"/>
</dbReference>
<keyword evidence="1" id="KW-0805">Transcription regulation</keyword>
<dbReference type="PROSITE" id="PS50987">
    <property type="entry name" value="HTH_ARSR_2"/>
    <property type="match status" value="1"/>
</dbReference>
<dbReference type="GO" id="GO:0003700">
    <property type="term" value="F:DNA-binding transcription factor activity"/>
    <property type="evidence" value="ECO:0007669"/>
    <property type="project" value="InterPro"/>
</dbReference>
<dbReference type="SMART" id="SM00418">
    <property type="entry name" value="HTH_ARSR"/>
    <property type="match status" value="1"/>
</dbReference>
<comment type="caution">
    <text evidence="5">The sequence shown here is derived from an EMBL/GenBank/DDBJ whole genome shotgun (WGS) entry which is preliminary data.</text>
</comment>
<dbReference type="InterPro" id="IPR011991">
    <property type="entry name" value="ArsR-like_HTH"/>
</dbReference>
<evidence type="ECO:0000256" key="1">
    <source>
        <dbReference type="ARBA" id="ARBA00023015"/>
    </source>
</evidence>
<dbReference type="SUPFAM" id="SSF46785">
    <property type="entry name" value="Winged helix' DNA-binding domain"/>
    <property type="match status" value="1"/>
</dbReference>
<dbReference type="InterPro" id="IPR001845">
    <property type="entry name" value="HTH_ArsR_DNA-bd_dom"/>
</dbReference>
<dbReference type="PANTHER" id="PTHR43132">
    <property type="entry name" value="ARSENICAL RESISTANCE OPERON REPRESSOR ARSR-RELATED"/>
    <property type="match status" value="1"/>
</dbReference>
<evidence type="ECO:0000313" key="6">
    <source>
        <dbReference type="Proteomes" id="UP000451860"/>
    </source>
</evidence>
<keyword evidence="6" id="KW-1185">Reference proteome</keyword>